<evidence type="ECO:0000313" key="2">
    <source>
        <dbReference type="EMBL" id="MCD7459705.1"/>
    </source>
</evidence>
<sequence length="127" mass="14152">MAKGMKSVSIPDNFIFEILFAHVDVQGNATSKLPQKTLLDGPMFEDPTYILLGDVPKEMSLVRLLDDSPPQNLGNGKKKRKIRVEKGNEKQCSVEGGPNHLDKSIIPISKPTLQAMKKCYYDPNQII</sequence>
<accession>A0ABS8SLM9</accession>
<gene>
    <name evidence="2" type="ORF">HAX54_041683</name>
</gene>
<name>A0ABS8SLM9_DATST</name>
<feature type="region of interest" description="Disordered" evidence="1">
    <location>
        <begin position="66"/>
        <end position="98"/>
    </location>
</feature>
<keyword evidence="3" id="KW-1185">Reference proteome</keyword>
<dbReference type="EMBL" id="JACEIK010000603">
    <property type="protein sequence ID" value="MCD7459705.1"/>
    <property type="molecule type" value="Genomic_DNA"/>
</dbReference>
<organism evidence="2 3">
    <name type="scientific">Datura stramonium</name>
    <name type="common">Jimsonweed</name>
    <name type="synonym">Common thornapple</name>
    <dbReference type="NCBI Taxonomy" id="4076"/>
    <lineage>
        <taxon>Eukaryota</taxon>
        <taxon>Viridiplantae</taxon>
        <taxon>Streptophyta</taxon>
        <taxon>Embryophyta</taxon>
        <taxon>Tracheophyta</taxon>
        <taxon>Spermatophyta</taxon>
        <taxon>Magnoliopsida</taxon>
        <taxon>eudicotyledons</taxon>
        <taxon>Gunneridae</taxon>
        <taxon>Pentapetalae</taxon>
        <taxon>asterids</taxon>
        <taxon>lamiids</taxon>
        <taxon>Solanales</taxon>
        <taxon>Solanaceae</taxon>
        <taxon>Solanoideae</taxon>
        <taxon>Datureae</taxon>
        <taxon>Datura</taxon>
    </lineage>
</organism>
<comment type="caution">
    <text evidence="2">The sequence shown here is derived from an EMBL/GenBank/DDBJ whole genome shotgun (WGS) entry which is preliminary data.</text>
</comment>
<evidence type="ECO:0000256" key="1">
    <source>
        <dbReference type="SAM" id="MobiDB-lite"/>
    </source>
</evidence>
<evidence type="ECO:0000313" key="3">
    <source>
        <dbReference type="Proteomes" id="UP000823775"/>
    </source>
</evidence>
<reference evidence="2 3" key="1">
    <citation type="journal article" date="2021" name="BMC Genomics">
        <title>Datura genome reveals duplications of psychoactive alkaloid biosynthetic genes and high mutation rate following tissue culture.</title>
        <authorList>
            <person name="Rajewski A."/>
            <person name="Carter-House D."/>
            <person name="Stajich J."/>
            <person name="Litt A."/>
        </authorList>
    </citation>
    <scope>NUCLEOTIDE SEQUENCE [LARGE SCALE GENOMIC DNA]</scope>
    <source>
        <strain evidence="2">AR-01</strain>
    </source>
</reference>
<proteinExistence type="predicted"/>
<protein>
    <submittedName>
        <fullName evidence="2">Uncharacterized protein</fullName>
    </submittedName>
</protein>
<dbReference type="Proteomes" id="UP000823775">
    <property type="component" value="Unassembled WGS sequence"/>
</dbReference>